<proteinExistence type="predicted"/>
<keyword evidence="2" id="KW-1185">Reference proteome</keyword>
<dbReference type="InterPro" id="IPR058988">
    <property type="entry name" value="IpaJ"/>
</dbReference>
<sequence>MLMPAAKKKQAFDFSCGAASLLCAAVELDATLPGGMNATDALRTNMCEVELYKYTSGALTGGVVKPFDPTKAGYSYPHSVALAARTLGLNVTIYMEGFLASALATLYPKCEELCVKAGFPVIHGAPPPMAANRRALCVVTTFVVGLHYVMLRPGGDFMDPADGDNHDNFKTMNTWSKVYSQTGITLVLEKEVEV</sequence>
<evidence type="ECO:0000313" key="1">
    <source>
        <dbReference type="EMBL" id="PKA78151.1"/>
    </source>
</evidence>
<dbReference type="Proteomes" id="UP000232891">
    <property type="component" value="Unassembled WGS sequence"/>
</dbReference>
<gene>
    <name evidence="1" type="ORF">ATI14_5234</name>
</gene>
<comment type="caution">
    <text evidence="1">The sequence shown here is derived from an EMBL/GenBank/DDBJ whole genome shotgun (WGS) entry which is preliminary data.</text>
</comment>
<evidence type="ECO:0000313" key="2">
    <source>
        <dbReference type="Proteomes" id="UP000232891"/>
    </source>
</evidence>
<evidence type="ECO:0008006" key="3">
    <source>
        <dbReference type="Google" id="ProtNLM"/>
    </source>
</evidence>
<dbReference type="Pfam" id="PF25855">
    <property type="entry name" value="IpaJ_protease"/>
    <property type="match status" value="1"/>
</dbReference>
<name>A0ABX4QMX9_PSETO</name>
<accession>A0ABX4QMX9</accession>
<reference evidence="1 2" key="1">
    <citation type="submission" date="2017-11" db="EMBL/GenBank/DDBJ databases">
        <title>Genome sequencing of a diverse group of Pseudomonas species.</title>
        <authorList>
            <person name="Loper J."/>
        </authorList>
    </citation>
    <scope>NUCLEOTIDE SEQUENCE [LARGE SCALE GENOMIC DNA]</scope>
    <source>
        <strain evidence="1 2">NCPPB 2192</strain>
    </source>
</reference>
<dbReference type="EMBL" id="PHHD01000001">
    <property type="protein sequence ID" value="PKA78151.1"/>
    <property type="molecule type" value="Genomic_DNA"/>
</dbReference>
<organism evidence="1 2">
    <name type="scientific">Pseudomonas tolaasii NCPPB 2192</name>
    <dbReference type="NCBI Taxonomy" id="564423"/>
    <lineage>
        <taxon>Bacteria</taxon>
        <taxon>Pseudomonadati</taxon>
        <taxon>Pseudomonadota</taxon>
        <taxon>Gammaproteobacteria</taxon>
        <taxon>Pseudomonadales</taxon>
        <taxon>Pseudomonadaceae</taxon>
        <taxon>Pseudomonas</taxon>
    </lineage>
</organism>
<protein>
    <recommendedName>
        <fullName evidence="3">Peptidase C39-like protein</fullName>
    </recommendedName>
</protein>